<dbReference type="OrthoDB" id="5918157at2759"/>
<sequence>MQAAANTRVMGALMAHLIKLINRYHKISYDQISIVGFSLGAHAAGFAGKRFSGTKLKAIYGGVFALAFYLVIFSNIWMCLDPAGPLFSKANPNRLYGTVPPGERLSRTDAQYVQVFHTSGDVMWRGGAGTLERLGDEDYYVNGGRLQLGCSEAIGATAFALRALLSTDLSNDCNTKVIAGYTEDPPSINKTSESSTFYFDTLAERFDENGFCAELFCLQVTTNVTSEASVDITIRNNQGQSLYSTQVRKGSARYMNFTANETQSIIVALPRGFVTVENYTVTVFAKYSHKSVIARNETLEIPAQTTLVDGDGIASVFLLLSQTLFYAFC</sequence>
<dbReference type="InterPro" id="IPR000734">
    <property type="entry name" value="TAG_lipase"/>
</dbReference>
<evidence type="ECO:0000313" key="9">
    <source>
        <dbReference type="WBParaSite" id="ASIM_0000031601-mRNA-1"/>
    </source>
</evidence>
<dbReference type="PRINTS" id="PR00821">
    <property type="entry name" value="TAGLIPASE"/>
</dbReference>
<dbReference type="WBParaSite" id="ASIM_0000031601-mRNA-1">
    <property type="protein sequence ID" value="ASIM_0000031601-mRNA-1"/>
    <property type="gene ID" value="ASIM_0000031601"/>
</dbReference>
<evidence type="ECO:0000256" key="5">
    <source>
        <dbReference type="SAM" id="Phobius"/>
    </source>
</evidence>
<dbReference type="InterPro" id="IPR029058">
    <property type="entry name" value="AB_hydrolase_fold"/>
</dbReference>
<dbReference type="Proteomes" id="UP000267096">
    <property type="component" value="Unassembled WGS sequence"/>
</dbReference>
<keyword evidence="5" id="KW-0812">Transmembrane</keyword>
<evidence type="ECO:0000256" key="4">
    <source>
        <dbReference type="RuleBase" id="RU004262"/>
    </source>
</evidence>
<dbReference type="SUPFAM" id="SSF53474">
    <property type="entry name" value="alpha/beta-Hydrolases"/>
    <property type="match status" value="1"/>
</dbReference>
<dbReference type="GO" id="GO:0016042">
    <property type="term" value="P:lipid catabolic process"/>
    <property type="evidence" value="ECO:0007669"/>
    <property type="project" value="TreeGrafter"/>
</dbReference>
<keyword evidence="5" id="KW-0472">Membrane</keyword>
<reference evidence="7 8" key="2">
    <citation type="submission" date="2018-11" db="EMBL/GenBank/DDBJ databases">
        <authorList>
            <consortium name="Pathogen Informatics"/>
        </authorList>
    </citation>
    <scope>NUCLEOTIDE SEQUENCE [LARGE SCALE GENOMIC DNA]</scope>
</reference>
<evidence type="ECO:0000313" key="8">
    <source>
        <dbReference type="Proteomes" id="UP000267096"/>
    </source>
</evidence>
<dbReference type="InterPro" id="IPR013818">
    <property type="entry name" value="Lipase"/>
</dbReference>
<evidence type="ECO:0000259" key="6">
    <source>
        <dbReference type="Pfam" id="PF00151"/>
    </source>
</evidence>
<dbReference type="PANTHER" id="PTHR11610">
    <property type="entry name" value="LIPASE"/>
    <property type="match status" value="1"/>
</dbReference>
<evidence type="ECO:0000256" key="2">
    <source>
        <dbReference type="ARBA" id="ARBA00010701"/>
    </source>
</evidence>
<dbReference type="Gene3D" id="3.40.50.1820">
    <property type="entry name" value="alpha/beta hydrolase"/>
    <property type="match status" value="1"/>
</dbReference>
<keyword evidence="5" id="KW-1133">Transmembrane helix</keyword>
<dbReference type="Pfam" id="PF00151">
    <property type="entry name" value="Lipase"/>
    <property type="match status" value="1"/>
</dbReference>
<keyword evidence="3" id="KW-0964">Secreted</keyword>
<evidence type="ECO:0000313" key="7">
    <source>
        <dbReference type="EMBL" id="VDK17496.1"/>
    </source>
</evidence>
<evidence type="ECO:0000256" key="1">
    <source>
        <dbReference type="ARBA" id="ARBA00004613"/>
    </source>
</evidence>
<evidence type="ECO:0000256" key="3">
    <source>
        <dbReference type="ARBA" id="ARBA00022525"/>
    </source>
</evidence>
<feature type="domain" description="Lipase" evidence="6">
    <location>
        <begin position="2"/>
        <end position="192"/>
    </location>
</feature>
<accession>A0A0M3IYJ4</accession>
<gene>
    <name evidence="7" type="ORF">ASIM_LOCUS227</name>
</gene>
<reference evidence="9" key="1">
    <citation type="submission" date="2017-02" db="UniProtKB">
        <authorList>
            <consortium name="WormBaseParasite"/>
        </authorList>
    </citation>
    <scope>IDENTIFICATION</scope>
</reference>
<keyword evidence="8" id="KW-1185">Reference proteome</keyword>
<comment type="subcellular location">
    <subcellularLocation>
        <location evidence="1">Secreted</location>
    </subcellularLocation>
</comment>
<comment type="similarity">
    <text evidence="2 4">Belongs to the AB hydrolase superfamily. Lipase family.</text>
</comment>
<name>A0A0M3IYJ4_ANISI</name>
<protein>
    <submittedName>
        <fullName evidence="9">Lipase domain-containing protein</fullName>
    </submittedName>
</protein>
<organism evidence="9">
    <name type="scientific">Anisakis simplex</name>
    <name type="common">Herring worm</name>
    <dbReference type="NCBI Taxonomy" id="6269"/>
    <lineage>
        <taxon>Eukaryota</taxon>
        <taxon>Metazoa</taxon>
        <taxon>Ecdysozoa</taxon>
        <taxon>Nematoda</taxon>
        <taxon>Chromadorea</taxon>
        <taxon>Rhabditida</taxon>
        <taxon>Spirurina</taxon>
        <taxon>Ascaridomorpha</taxon>
        <taxon>Ascaridoidea</taxon>
        <taxon>Anisakidae</taxon>
        <taxon>Anisakis</taxon>
        <taxon>Anisakis simplex complex</taxon>
    </lineage>
</organism>
<feature type="transmembrane region" description="Helical" evidence="5">
    <location>
        <begin position="58"/>
        <end position="78"/>
    </location>
</feature>
<dbReference type="GO" id="GO:0005615">
    <property type="term" value="C:extracellular space"/>
    <property type="evidence" value="ECO:0007669"/>
    <property type="project" value="TreeGrafter"/>
</dbReference>
<proteinExistence type="inferred from homology"/>
<dbReference type="EMBL" id="UYRR01000100">
    <property type="protein sequence ID" value="VDK17496.1"/>
    <property type="molecule type" value="Genomic_DNA"/>
</dbReference>
<dbReference type="GO" id="GO:0016298">
    <property type="term" value="F:lipase activity"/>
    <property type="evidence" value="ECO:0007669"/>
    <property type="project" value="InterPro"/>
</dbReference>
<dbReference type="AlphaFoldDB" id="A0A0M3IYJ4"/>